<protein>
    <submittedName>
        <fullName evidence="1">DUF2088 domain-containing protein</fullName>
    </submittedName>
</protein>
<dbReference type="Gene3D" id="3.40.50.11440">
    <property type="match status" value="1"/>
</dbReference>
<accession>A0A6G1X1X8</accession>
<comment type="caution">
    <text evidence="1">The sequence shown here is derived from an EMBL/GenBank/DDBJ whole genome shotgun (WGS) entry which is preliminary data.</text>
</comment>
<keyword evidence="2" id="KW-1185">Reference proteome</keyword>
<name>A0A6G1X1X8_9BACI</name>
<gene>
    <name evidence="1" type="ORF">GH754_01005</name>
</gene>
<dbReference type="EMBL" id="WJNH01000001">
    <property type="protein sequence ID" value="MRG84900.1"/>
    <property type="molecule type" value="Genomic_DNA"/>
</dbReference>
<evidence type="ECO:0000313" key="2">
    <source>
        <dbReference type="Proteomes" id="UP000480185"/>
    </source>
</evidence>
<proteinExistence type="predicted"/>
<dbReference type="AlphaFoldDB" id="A0A6G1X1X8"/>
<dbReference type="OrthoDB" id="9788398at2"/>
<evidence type="ECO:0000313" key="1">
    <source>
        <dbReference type="EMBL" id="MRG84900.1"/>
    </source>
</evidence>
<dbReference type="Proteomes" id="UP000480185">
    <property type="component" value="Unassembled WGS sequence"/>
</dbReference>
<sequence>MIEMYEIEQTFANEKTHDIRSRVHAEIKACLPTSSLPQNAEIAVTAGSRGISNIVEILRETVSVLKDLGYSPFLIPAMGSHGGATAEGQMEVLKHLDITEDTVGAEIRSSMEVELVGHTPQGNAVYMDKHAFHADGIVVVNRVKAHTAFRGSVESGLSKMVTIGLGKIKGATFVHSNGALKMAENIINVSKYAIEHSPILMGLAIVENGYDETADIVGVRKDEWHEREADLLKKSKAMMPSLPIDEIDILIVEEMGKCFSGTGMDPNIIGRWRIDGVPEPKRPNITRLVVLDLAEKSFGNAQGIGLADFTTDRLVDKIDRKSTYTNALTATYLKRAMLPMIYPTEKEAIETAIQSLGPTTDLETLKIVQIPNTLHLNRAFISKTVLKELEKETKEFEVKGTQQLDFTKTGELTEKITV</sequence>
<organism evidence="1 2">
    <name type="scientific">Salinibacillus xinjiangensis</name>
    <dbReference type="NCBI Taxonomy" id="1229268"/>
    <lineage>
        <taxon>Bacteria</taxon>
        <taxon>Bacillati</taxon>
        <taxon>Bacillota</taxon>
        <taxon>Bacilli</taxon>
        <taxon>Bacillales</taxon>
        <taxon>Bacillaceae</taxon>
        <taxon>Salinibacillus</taxon>
    </lineage>
</organism>
<reference evidence="1 2" key="1">
    <citation type="submission" date="2019-11" db="EMBL/GenBank/DDBJ databases">
        <authorList>
            <person name="Li J."/>
        </authorList>
    </citation>
    <scope>NUCLEOTIDE SEQUENCE [LARGE SCALE GENOMIC DNA]</scope>
    <source>
        <strain evidence="1 2">J4</strain>
    </source>
</reference>
<dbReference type="RefSeq" id="WP_153726870.1">
    <property type="nucleotide sequence ID" value="NZ_WJNH01000001.1"/>
</dbReference>